<evidence type="ECO:0000313" key="1">
    <source>
        <dbReference type="EMBL" id="PWK89699.1"/>
    </source>
</evidence>
<evidence type="ECO:0000313" key="2">
    <source>
        <dbReference type="Proteomes" id="UP000245812"/>
    </source>
</evidence>
<dbReference type="InterPro" id="IPR019504">
    <property type="entry name" value="Peptidase_U49_Lit_pept"/>
</dbReference>
<sequence>MMASTTTGAAMEWLFKMAQRAPMNIAPERQDELASEIFGAEKWTISWSDQPANFFAVPQDKAIYLTAAGQASLWCLAYTAFHVMDIASRSQRATDFDRQSVLDIGEYCAALHLGEYIAFARSLFHADRPWPDNLETPLESPKEDSNEWRINNVYLGALSWILLHEVAHVYHEDQKFVPDSLRIRQEYLADGFATKWILDNAGKGLRREFRILMIAVALTWLFLNESELGRGNTHPAAILRFREAAEQFKAGSRSAGLENATYLLKAVLDPETAAPAHETPLEAFEWMSMRLESLFPV</sequence>
<dbReference type="RefSeq" id="WP_109722845.1">
    <property type="nucleotide sequence ID" value="NZ_MSZV01000007.1"/>
</dbReference>
<dbReference type="Proteomes" id="UP000245812">
    <property type="component" value="Unassembled WGS sequence"/>
</dbReference>
<dbReference type="EMBL" id="QGHC01000004">
    <property type="protein sequence ID" value="PWK89699.1"/>
    <property type="molecule type" value="Genomic_DNA"/>
</dbReference>
<comment type="caution">
    <text evidence="1">The sequence shown here is derived from an EMBL/GenBank/DDBJ whole genome shotgun (WGS) entry which is preliminary data.</text>
</comment>
<organism evidence="1 2">
    <name type="scientific">Fulvimonas soli</name>
    <dbReference type="NCBI Taxonomy" id="155197"/>
    <lineage>
        <taxon>Bacteria</taxon>
        <taxon>Pseudomonadati</taxon>
        <taxon>Pseudomonadota</taxon>
        <taxon>Gammaproteobacteria</taxon>
        <taxon>Lysobacterales</taxon>
        <taxon>Rhodanobacteraceae</taxon>
        <taxon>Fulvimonas</taxon>
    </lineage>
</organism>
<dbReference type="Pfam" id="PF10463">
    <property type="entry name" value="Peptidase_U49"/>
    <property type="match status" value="1"/>
</dbReference>
<accession>A0A316IAI7</accession>
<proteinExistence type="predicted"/>
<reference evidence="1 2" key="1">
    <citation type="submission" date="2018-05" db="EMBL/GenBank/DDBJ databases">
        <title>Genomic Encyclopedia of Type Strains, Phase IV (KMG-IV): sequencing the most valuable type-strain genomes for metagenomic binning, comparative biology and taxonomic classification.</title>
        <authorList>
            <person name="Goeker M."/>
        </authorList>
    </citation>
    <scope>NUCLEOTIDE SEQUENCE [LARGE SCALE GENOMIC DNA]</scope>
    <source>
        <strain evidence="1 2">DSM 14263</strain>
    </source>
</reference>
<dbReference type="AlphaFoldDB" id="A0A316IAI7"/>
<keyword evidence="2" id="KW-1185">Reference proteome</keyword>
<name>A0A316IAI7_9GAMM</name>
<gene>
    <name evidence="1" type="ORF">C7456_10447</name>
</gene>
<dbReference type="OrthoDB" id="9181319at2"/>
<protein>
    <submittedName>
        <fullName evidence="1">Peptidase U49-like protein</fullName>
    </submittedName>
</protein>